<dbReference type="Proteomes" id="UP000245712">
    <property type="component" value="Unassembled WGS sequence"/>
</dbReference>
<comment type="caution">
    <text evidence="1">The sequence shown here is derived from an EMBL/GenBank/DDBJ whole genome shotgun (WGS) entry which is preliminary data.</text>
</comment>
<accession>A0ABX5KVB6</accession>
<name>A0ABX5KVB6_9BURK</name>
<gene>
    <name evidence="1" type="ORF">C7402_102282</name>
</gene>
<dbReference type="RefSeq" id="WP_133254415.1">
    <property type="nucleotide sequence ID" value="NZ_QEOB01000002.1"/>
</dbReference>
<keyword evidence="2" id="KW-1185">Reference proteome</keyword>
<proteinExistence type="predicted"/>
<evidence type="ECO:0000313" key="2">
    <source>
        <dbReference type="Proteomes" id="UP000245712"/>
    </source>
</evidence>
<protein>
    <recommendedName>
        <fullName evidence="3">SH3 domain-containing protein</fullName>
    </recommendedName>
</protein>
<evidence type="ECO:0008006" key="3">
    <source>
        <dbReference type="Google" id="ProtNLM"/>
    </source>
</evidence>
<dbReference type="EMBL" id="QEOB01000002">
    <property type="protein sequence ID" value="PVX86446.1"/>
    <property type="molecule type" value="Genomic_DNA"/>
</dbReference>
<reference evidence="1 2" key="1">
    <citation type="submission" date="2018-05" db="EMBL/GenBank/DDBJ databases">
        <title>Genomic Encyclopedia of Type Strains, Phase IV (KMG-V): Genome sequencing to study the core and pangenomes of soil and plant-associated prokaryotes.</title>
        <authorList>
            <person name="Whitman W."/>
        </authorList>
    </citation>
    <scope>NUCLEOTIDE SEQUENCE [LARGE SCALE GENOMIC DNA]</scope>
    <source>
        <strain evidence="1 2">SCZa-39</strain>
    </source>
</reference>
<organism evidence="1 2">
    <name type="scientific">Paraburkholderia unamae</name>
    <dbReference type="NCBI Taxonomy" id="219649"/>
    <lineage>
        <taxon>Bacteria</taxon>
        <taxon>Pseudomonadati</taxon>
        <taxon>Pseudomonadota</taxon>
        <taxon>Betaproteobacteria</taxon>
        <taxon>Burkholderiales</taxon>
        <taxon>Burkholderiaceae</taxon>
        <taxon>Paraburkholderia</taxon>
    </lineage>
</organism>
<evidence type="ECO:0000313" key="1">
    <source>
        <dbReference type="EMBL" id="PVX86446.1"/>
    </source>
</evidence>
<sequence length="222" mass="23625">MQYQPYVLQLSIALDQFRSAAQTQEERDAAGLLAEALQAYTDAATYWQADIEFYARNGNRLAYMGGQPVGLTGTGYILDRYNVPIQNSDVWGLQKGAPLNVALVTIWQYAKGKTDEAADAIENVGLPVHGGQASGGAAPSNSAASNVTSAVTKELDPPWSMRVSASFTGGSYTQPNYSAKRLDGSVAGVNVTAYASNGDWARVTPVGGPEQWIPMSQLSNPD</sequence>